<dbReference type="Proteomes" id="UP000806378">
    <property type="component" value="Unassembled WGS sequence"/>
</dbReference>
<evidence type="ECO:0000313" key="2">
    <source>
        <dbReference type="EMBL" id="KAF7851645.1"/>
    </source>
</evidence>
<dbReference type="Gramene" id="rna-gnl|WGS:JABURB|Cocit.L3302.1">
    <property type="protein sequence ID" value="cds-KAF7851645.1"/>
    <property type="gene ID" value="gene-BT93_L3302"/>
</dbReference>
<reference evidence="2" key="1">
    <citation type="submission" date="2020-05" db="EMBL/GenBank/DDBJ databases">
        <title>WGS assembly of Corymbia citriodora subspecies variegata.</title>
        <authorList>
            <person name="Barry K."/>
            <person name="Hundley H."/>
            <person name="Shu S."/>
            <person name="Jenkins J."/>
            <person name="Grimwood J."/>
            <person name="Baten A."/>
        </authorList>
    </citation>
    <scope>NUCLEOTIDE SEQUENCE</scope>
    <source>
        <strain evidence="2">CV2-018</strain>
    </source>
</reference>
<accession>A0A8T0CZV0</accession>
<dbReference type="InterPro" id="IPR013989">
    <property type="entry name" value="Dev_and_cell_death_domain"/>
</dbReference>
<evidence type="ECO:0000313" key="3">
    <source>
        <dbReference type="Proteomes" id="UP000806378"/>
    </source>
</evidence>
<dbReference type="OrthoDB" id="1928633at2759"/>
<dbReference type="PANTHER" id="PTHR46444">
    <property type="entry name" value="DCD (DEVELOPMENT AND CELL DEATH) DOMAIN PROTEIN-RELATED"/>
    <property type="match status" value="1"/>
</dbReference>
<protein>
    <recommendedName>
        <fullName evidence="1">DCD domain-containing protein</fullName>
    </recommendedName>
</protein>
<dbReference type="Pfam" id="PF10539">
    <property type="entry name" value="Dev_Cell_Death"/>
    <property type="match status" value="1"/>
</dbReference>
<gene>
    <name evidence="2" type="ORF">BT93_L3302</name>
</gene>
<dbReference type="AlphaFoldDB" id="A0A8T0CZV0"/>
<sequence length="506" mass="56777">MQQLPPFHGYLYFLMLSSRPSGDAAKTHFELCPFGSARTRPKFTDTRRRTSRGELPEVGAIFMSNAGTKEECLEKMLFGLPYSHVDFVRRVKAGMILFLFEYEQRELHGVFEAASDGEVNIISSAYASSGKEFPAQVQVSRIWHCYPLSEGEFHVAIKDNYFSVNKFNFGLSYDQVHQLLCLFNSRKIGDSQDTVFNSCPTTEFVERHPRPLSEDCFSLVSETMDKSSTARVSSDTLSLACSSPSQTRQNLHEVETQCTDALVSQSIQIQSVAEDDARPCLDADLGDFIPLSFHDDVNHPEDEDESVIPSLWTDDLCFEPYNPNISGIDSFVGPCELSTLDPQKSLFPMIGESSSAIIPLRIMTDHQIKEDNNHLNSLSGYQENSISENTENFPRVKGLYSDSSPPTKKGSVFSHLTKGTIQEKHDPFDGVISVDDIMEKLQLKHEAWMKVAKDQNPNPKAGAVLNSRKSVFKRLGRPLESGLSERQCDWKVSMGGSKSARKKRKH</sequence>
<comment type="caution">
    <text evidence="2">The sequence shown here is derived from an EMBL/GenBank/DDBJ whole genome shotgun (WGS) entry which is preliminary data.</text>
</comment>
<dbReference type="PANTHER" id="PTHR46444:SF9">
    <property type="entry name" value="DCD (DEVELOPMENT AND CELL DEATH) DOMAIN PROTEIN"/>
    <property type="match status" value="1"/>
</dbReference>
<dbReference type="PROSITE" id="PS51222">
    <property type="entry name" value="DCD"/>
    <property type="match status" value="1"/>
</dbReference>
<feature type="domain" description="DCD" evidence="1">
    <location>
        <begin position="55"/>
        <end position="185"/>
    </location>
</feature>
<evidence type="ECO:0000259" key="1">
    <source>
        <dbReference type="PROSITE" id="PS51222"/>
    </source>
</evidence>
<dbReference type="EMBL" id="MU089529">
    <property type="protein sequence ID" value="KAF7851645.1"/>
    <property type="molecule type" value="Genomic_DNA"/>
</dbReference>
<keyword evidence="3" id="KW-1185">Reference proteome</keyword>
<dbReference type="SMART" id="SM00767">
    <property type="entry name" value="DCD"/>
    <property type="match status" value="1"/>
</dbReference>
<proteinExistence type="predicted"/>
<name>A0A8T0CZV0_CORYI</name>
<organism evidence="2 3">
    <name type="scientific">Corymbia citriodora subsp. variegata</name>
    <dbReference type="NCBI Taxonomy" id="360336"/>
    <lineage>
        <taxon>Eukaryota</taxon>
        <taxon>Viridiplantae</taxon>
        <taxon>Streptophyta</taxon>
        <taxon>Embryophyta</taxon>
        <taxon>Tracheophyta</taxon>
        <taxon>Spermatophyta</taxon>
        <taxon>Magnoliopsida</taxon>
        <taxon>eudicotyledons</taxon>
        <taxon>Gunneridae</taxon>
        <taxon>Pentapetalae</taxon>
        <taxon>rosids</taxon>
        <taxon>malvids</taxon>
        <taxon>Myrtales</taxon>
        <taxon>Myrtaceae</taxon>
        <taxon>Myrtoideae</taxon>
        <taxon>Eucalypteae</taxon>
        <taxon>Corymbia</taxon>
    </lineage>
</organism>